<name>H2A0J3_PEDAC</name>
<dbReference type="SUPFAM" id="SSF63817">
    <property type="entry name" value="Sortase"/>
    <property type="match status" value="2"/>
</dbReference>
<protein>
    <submittedName>
        <fullName evidence="1">Sortase</fullName>
    </submittedName>
</protein>
<dbReference type="InterPro" id="IPR023365">
    <property type="entry name" value="Sortase_dom-sf"/>
</dbReference>
<proteinExistence type="predicted"/>
<gene>
    <name evidence="1" type="primary">srta</name>
</gene>
<dbReference type="AlphaFoldDB" id="H2A0J3"/>
<reference evidence="1" key="1">
    <citation type="submission" date="2011-10" db="EMBL/GenBank/DDBJ databases">
        <title>Screening of genes involved in cell adhesion among Lactobacillaceae and functional analysis based on gene expression and binding on HT29 and HT29-MTX cell lines.</title>
        <authorList>
            <person name="Turpin W."/>
            <person name="Humblot C."/>
            <person name="Guyot J.P."/>
            <person name="Thomas M."/>
            <person name="Noordine M.L."/>
        </authorList>
    </citation>
    <scope>NUCLEOTIDE SEQUENCE</scope>
    <source>
        <strain evidence="1">12.9</strain>
    </source>
</reference>
<feature type="non-terminal residue" evidence="1">
    <location>
        <position position="82"/>
    </location>
</feature>
<organism evidence="1">
    <name type="scientific">Pediococcus acidilactici</name>
    <dbReference type="NCBI Taxonomy" id="1254"/>
    <lineage>
        <taxon>Bacteria</taxon>
        <taxon>Bacillati</taxon>
        <taxon>Bacillota</taxon>
        <taxon>Bacilli</taxon>
        <taxon>Lactobacillales</taxon>
        <taxon>Lactobacillaceae</taxon>
        <taxon>Pediococcus</taxon>
        <taxon>Pediococcus acidilactici group</taxon>
    </lineage>
</organism>
<evidence type="ECO:0000313" key="1">
    <source>
        <dbReference type="EMBL" id="CCE46048.1"/>
    </source>
</evidence>
<accession>H2A0J3</accession>
<sequence>LGQGKYALAGHHMIKQKALFSPLYYKGKVGQMIYVRDAKKILGQGKYALAGHHMIKQKALFSPLYYKGKVGQMIYVRDAKKI</sequence>
<dbReference type="EMBL" id="HE609026">
    <property type="protein sequence ID" value="CCE46048.1"/>
    <property type="molecule type" value="Genomic_DNA"/>
</dbReference>
<feature type="non-terminal residue" evidence="1">
    <location>
        <position position="1"/>
    </location>
</feature>